<sequence>MAKTQLHKQSGYFGTGKIEAGVKSHINTNNYFL</sequence>
<reference evidence="1" key="1">
    <citation type="submission" date="2014-11" db="EMBL/GenBank/DDBJ databases">
        <authorList>
            <person name="Amaro Gonzalez C."/>
        </authorList>
    </citation>
    <scope>NUCLEOTIDE SEQUENCE</scope>
</reference>
<name>A0A0E9R5S1_ANGAN</name>
<reference evidence="1" key="2">
    <citation type="journal article" date="2015" name="Fish Shellfish Immunol.">
        <title>Early steps in the European eel (Anguilla anguilla)-Vibrio vulnificus interaction in the gills: Role of the RtxA13 toxin.</title>
        <authorList>
            <person name="Callol A."/>
            <person name="Pajuelo D."/>
            <person name="Ebbesson L."/>
            <person name="Teles M."/>
            <person name="MacKenzie S."/>
            <person name="Amaro C."/>
        </authorList>
    </citation>
    <scope>NUCLEOTIDE SEQUENCE</scope>
</reference>
<dbReference type="AlphaFoldDB" id="A0A0E9R5S1"/>
<dbReference type="EMBL" id="GBXM01084782">
    <property type="protein sequence ID" value="JAH23795.1"/>
    <property type="molecule type" value="Transcribed_RNA"/>
</dbReference>
<organism evidence="1">
    <name type="scientific">Anguilla anguilla</name>
    <name type="common">European freshwater eel</name>
    <name type="synonym">Muraena anguilla</name>
    <dbReference type="NCBI Taxonomy" id="7936"/>
    <lineage>
        <taxon>Eukaryota</taxon>
        <taxon>Metazoa</taxon>
        <taxon>Chordata</taxon>
        <taxon>Craniata</taxon>
        <taxon>Vertebrata</taxon>
        <taxon>Euteleostomi</taxon>
        <taxon>Actinopterygii</taxon>
        <taxon>Neopterygii</taxon>
        <taxon>Teleostei</taxon>
        <taxon>Anguilliformes</taxon>
        <taxon>Anguillidae</taxon>
        <taxon>Anguilla</taxon>
    </lineage>
</organism>
<accession>A0A0E9R5S1</accession>
<proteinExistence type="predicted"/>
<evidence type="ECO:0000313" key="1">
    <source>
        <dbReference type="EMBL" id="JAH23795.1"/>
    </source>
</evidence>
<protein>
    <submittedName>
        <fullName evidence="1">Uncharacterized protein</fullName>
    </submittedName>
</protein>